<dbReference type="InterPro" id="IPR042573">
    <property type="entry name" value="GNAT_acetyltra_N"/>
</dbReference>
<dbReference type="InterPro" id="IPR016181">
    <property type="entry name" value="Acyl_CoA_acyltransferase"/>
</dbReference>
<dbReference type="GO" id="GO:0016747">
    <property type="term" value="F:acyltransferase activity, transferring groups other than amino-acyl groups"/>
    <property type="evidence" value="ECO:0007669"/>
    <property type="project" value="InterPro"/>
</dbReference>
<dbReference type="EMBL" id="CYZE01000001">
    <property type="protein sequence ID" value="CUN57247.1"/>
    <property type="molecule type" value="Genomic_DNA"/>
</dbReference>
<dbReference type="RefSeq" id="WP_055652926.1">
    <property type="nucleotide sequence ID" value="NZ_CABIXC010000001.1"/>
</dbReference>
<dbReference type="Gene3D" id="3.40.630.30">
    <property type="match status" value="1"/>
</dbReference>
<evidence type="ECO:0000313" key="2">
    <source>
        <dbReference type="EMBL" id="CUN57247.1"/>
    </source>
</evidence>
<accession>A0A173Y2A6</accession>
<dbReference type="InterPro" id="IPR000182">
    <property type="entry name" value="GNAT_dom"/>
</dbReference>
<sequence>MIELGKEKRQIIRPLCGQADHVLVHGAVRGYMGRVWVPELTNPSYCLIHLGDFAYLFGICPKGEQAMELKAQLYRECGQDYITPSDERWAEWLEESFPGEYRVLSRYSMRRDRNHFSEEALESYCRNLPAGIRLKKIDRRLYQTALKEEWSRDFCSNFETPEEFEQNGLGFVAMDGRKIVSGCSAYGISQGMFEIQVETRKEYQRKGLALACSARFILTCLEQGIYPSWDAISLQSVGLAEKLGYIFDREYKVYQLYDMESGLLMA</sequence>
<name>A0A173Y2A6_9FIRM</name>
<dbReference type="InterPro" id="IPR027365">
    <property type="entry name" value="GNAT_acetyltra_YdfB-like"/>
</dbReference>
<dbReference type="SUPFAM" id="SSF55729">
    <property type="entry name" value="Acyl-CoA N-acyltransferases (Nat)"/>
    <property type="match status" value="1"/>
</dbReference>
<dbReference type="Proteomes" id="UP000095651">
    <property type="component" value="Unassembled WGS sequence"/>
</dbReference>
<evidence type="ECO:0000313" key="3">
    <source>
        <dbReference type="Proteomes" id="UP000095651"/>
    </source>
</evidence>
<dbReference type="Gene3D" id="3.40.630.110">
    <property type="entry name" value="GNAT acetyltransferase-like"/>
    <property type="match status" value="1"/>
</dbReference>
<dbReference type="PANTHER" id="PTHR31143:SF2">
    <property type="entry name" value="FR47-LIKE DOMAIN-CONTAINING PROTEIN-RELATED"/>
    <property type="match status" value="1"/>
</dbReference>
<organism evidence="2 3">
    <name type="scientific">Hungatella hathewayi</name>
    <dbReference type="NCBI Taxonomy" id="154046"/>
    <lineage>
        <taxon>Bacteria</taxon>
        <taxon>Bacillati</taxon>
        <taxon>Bacillota</taxon>
        <taxon>Clostridia</taxon>
        <taxon>Lachnospirales</taxon>
        <taxon>Lachnospiraceae</taxon>
        <taxon>Hungatella</taxon>
    </lineage>
</organism>
<dbReference type="AlphaFoldDB" id="A0A173Y2A6"/>
<gene>
    <name evidence="2" type="ORF">ERS852407_00597</name>
</gene>
<dbReference type="Pfam" id="PF12746">
    <property type="entry name" value="GNAT_acetyltran"/>
    <property type="match status" value="1"/>
</dbReference>
<dbReference type="PANTHER" id="PTHR31143">
    <property type="match status" value="1"/>
</dbReference>
<protein>
    <submittedName>
        <fullName evidence="2">GCN5-related N-acetyltransferase</fullName>
    </submittedName>
</protein>
<dbReference type="PROSITE" id="PS51186">
    <property type="entry name" value="GNAT"/>
    <property type="match status" value="1"/>
</dbReference>
<reference evidence="2 3" key="1">
    <citation type="submission" date="2015-09" db="EMBL/GenBank/DDBJ databases">
        <authorList>
            <consortium name="Pathogen Informatics"/>
        </authorList>
    </citation>
    <scope>NUCLEOTIDE SEQUENCE [LARGE SCALE GENOMIC DNA]</scope>
    <source>
        <strain evidence="2 3">2789STDY5608850</strain>
    </source>
</reference>
<evidence type="ECO:0000259" key="1">
    <source>
        <dbReference type="PROSITE" id="PS51186"/>
    </source>
</evidence>
<proteinExistence type="predicted"/>
<feature type="domain" description="N-acetyltransferase" evidence="1">
    <location>
        <begin position="130"/>
        <end position="266"/>
    </location>
</feature>
<keyword evidence="2" id="KW-0808">Transferase</keyword>